<comment type="caution">
    <text evidence="2">The sequence shown here is derived from an EMBL/GenBank/DDBJ whole genome shotgun (WGS) entry which is preliminary data.</text>
</comment>
<feature type="transmembrane region" description="Helical" evidence="1">
    <location>
        <begin position="20"/>
        <end position="45"/>
    </location>
</feature>
<reference evidence="2" key="2">
    <citation type="submission" date="2022-01" db="EMBL/GenBank/DDBJ databases">
        <authorList>
            <person name="Yamashiro T."/>
            <person name="Shiraishi A."/>
            <person name="Satake H."/>
            <person name="Nakayama K."/>
        </authorList>
    </citation>
    <scope>NUCLEOTIDE SEQUENCE</scope>
</reference>
<organism evidence="2 3">
    <name type="scientific">Tanacetum coccineum</name>
    <dbReference type="NCBI Taxonomy" id="301880"/>
    <lineage>
        <taxon>Eukaryota</taxon>
        <taxon>Viridiplantae</taxon>
        <taxon>Streptophyta</taxon>
        <taxon>Embryophyta</taxon>
        <taxon>Tracheophyta</taxon>
        <taxon>Spermatophyta</taxon>
        <taxon>Magnoliopsida</taxon>
        <taxon>eudicotyledons</taxon>
        <taxon>Gunneridae</taxon>
        <taxon>Pentapetalae</taxon>
        <taxon>asterids</taxon>
        <taxon>campanulids</taxon>
        <taxon>Asterales</taxon>
        <taxon>Asteraceae</taxon>
        <taxon>Asteroideae</taxon>
        <taxon>Anthemideae</taxon>
        <taxon>Anthemidinae</taxon>
        <taxon>Tanacetum</taxon>
    </lineage>
</organism>
<proteinExistence type="predicted"/>
<keyword evidence="3" id="KW-1185">Reference proteome</keyword>
<name>A0ABQ4YSM8_9ASTR</name>
<evidence type="ECO:0000313" key="3">
    <source>
        <dbReference type="Proteomes" id="UP001151760"/>
    </source>
</evidence>
<feature type="transmembrane region" description="Helical" evidence="1">
    <location>
        <begin position="85"/>
        <end position="107"/>
    </location>
</feature>
<dbReference type="EMBL" id="BQNB010010680">
    <property type="protein sequence ID" value="GJS80552.1"/>
    <property type="molecule type" value="Genomic_DNA"/>
</dbReference>
<reference evidence="2" key="1">
    <citation type="journal article" date="2022" name="Int. J. Mol. Sci.">
        <title>Draft Genome of Tanacetum Coccineum: Genomic Comparison of Closely Related Tanacetum-Family Plants.</title>
        <authorList>
            <person name="Yamashiro T."/>
            <person name="Shiraishi A."/>
            <person name="Nakayama K."/>
            <person name="Satake H."/>
        </authorList>
    </citation>
    <scope>NUCLEOTIDE SEQUENCE</scope>
</reference>
<evidence type="ECO:0000313" key="2">
    <source>
        <dbReference type="EMBL" id="GJS80552.1"/>
    </source>
</evidence>
<sequence>MRKILKTIGLETSMLEAISALFLLLHKAGYITYLTVYGIVLQTIAQRADKSADEHNIRLGITLGAIVVNLAADLWALFLWLAPDWFLVLFLSSFAMFTNSFKCYNVLKSTFIWAYEKVVDATNYLIGKLSELIWGDQVESNAAPPPRASV</sequence>
<gene>
    <name evidence="2" type="ORF">Tco_0730433</name>
</gene>
<keyword evidence="1" id="KW-0812">Transmembrane</keyword>
<dbReference type="Proteomes" id="UP001151760">
    <property type="component" value="Unassembled WGS sequence"/>
</dbReference>
<protein>
    <recommendedName>
        <fullName evidence="4">Holin</fullName>
    </recommendedName>
</protein>
<accession>A0ABQ4YSM8</accession>
<keyword evidence="1" id="KW-1133">Transmembrane helix</keyword>
<evidence type="ECO:0008006" key="4">
    <source>
        <dbReference type="Google" id="ProtNLM"/>
    </source>
</evidence>
<feature type="transmembrane region" description="Helical" evidence="1">
    <location>
        <begin position="57"/>
        <end position="79"/>
    </location>
</feature>
<keyword evidence="1" id="KW-0472">Membrane</keyword>
<evidence type="ECO:0000256" key="1">
    <source>
        <dbReference type="SAM" id="Phobius"/>
    </source>
</evidence>